<feature type="compositionally biased region" description="Low complexity" evidence="1">
    <location>
        <begin position="18"/>
        <end position="44"/>
    </location>
</feature>
<dbReference type="EMBL" id="BAABHM010000041">
    <property type="protein sequence ID" value="GAA4725893.1"/>
    <property type="molecule type" value="Genomic_DNA"/>
</dbReference>
<keyword evidence="4" id="KW-1185">Reference proteome</keyword>
<dbReference type="Pfam" id="PF00144">
    <property type="entry name" value="Beta-lactamase"/>
    <property type="match status" value="1"/>
</dbReference>
<protein>
    <recommendedName>
        <fullName evidence="2">Beta-lactamase-related domain-containing protein</fullName>
    </recommendedName>
</protein>
<feature type="region of interest" description="Disordered" evidence="1">
    <location>
        <begin position="13"/>
        <end position="61"/>
    </location>
</feature>
<dbReference type="InterPro" id="IPR050789">
    <property type="entry name" value="Diverse_Enzym_Activities"/>
</dbReference>
<comment type="caution">
    <text evidence="3">The sequence shown here is derived from an EMBL/GenBank/DDBJ whole genome shotgun (WGS) entry which is preliminary data.</text>
</comment>
<sequence length="381" mass="40122">MVLALLAGVAGCGGPGSSGDVDPAESPGPTESTGPTEPAESTESILGDALPPGSSGALVAGRGTTMDLCQGWGDPDPGSGEGAGCDTVFDIGSMTKQFTAAAVVRLDMDGQIEVSDPLGDHLPDVPADKRSVTIEQLLTHSSGFLDSLGADDEPLTRDAFLREALGSELLSRPGSTYLYSNVGYSLLTAVIEEASGQDYEAYLAEHLFTPAGMTSTGYLLPDWSKTQVAGQYDAEGRARGTPLDQPWADDGPYWNLRGNGGLLSTPRDMFGWHVALLGDAVLDDDAKRELFEPRVREEPDETYYAYGWVVDDPDDPSILWHNGGNGWSYGEIARDPAGDTFVFWVANRSAGDGWDLGEDGGGVTSALFERLAKTGETAADS</sequence>
<name>A0ABP8YFA5_9MICO</name>
<accession>A0ABP8YFA5</accession>
<dbReference type="InterPro" id="IPR001466">
    <property type="entry name" value="Beta-lactam-related"/>
</dbReference>
<dbReference type="Gene3D" id="3.40.710.10">
    <property type="entry name" value="DD-peptidase/beta-lactamase superfamily"/>
    <property type="match status" value="1"/>
</dbReference>
<dbReference type="Proteomes" id="UP001500843">
    <property type="component" value="Unassembled WGS sequence"/>
</dbReference>
<dbReference type="SUPFAM" id="SSF56601">
    <property type="entry name" value="beta-lactamase/transpeptidase-like"/>
    <property type="match status" value="1"/>
</dbReference>
<evidence type="ECO:0000259" key="2">
    <source>
        <dbReference type="Pfam" id="PF00144"/>
    </source>
</evidence>
<evidence type="ECO:0000313" key="4">
    <source>
        <dbReference type="Proteomes" id="UP001500843"/>
    </source>
</evidence>
<organism evidence="3 4">
    <name type="scientific">Promicromonospora umidemergens</name>
    <dbReference type="NCBI Taxonomy" id="629679"/>
    <lineage>
        <taxon>Bacteria</taxon>
        <taxon>Bacillati</taxon>
        <taxon>Actinomycetota</taxon>
        <taxon>Actinomycetes</taxon>
        <taxon>Micrococcales</taxon>
        <taxon>Promicromonosporaceae</taxon>
        <taxon>Promicromonospora</taxon>
    </lineage>
</organism>
<dbReference type="InterPro" id="IPR012338">
    <property type="entry name" value="Beta-lactam/transpept-like"/>
</dbReference>
<evidence type="ECO:0000256" key="1">
    <source>
        <dbReference type="SAM" id="MobiDB-lite"/>
    </source>
</evidence>
<reference evidence="4" key="1">
    <citation type="journal article" date="2019" name="Int. J. Syst. Evol. Microbiol.">
        <title>The Global Catalogue of Microorganisms (GCM) 10K type strain sequencing project: providing services to taxonomists for standard genome sequencing and annotation.</title>
        <authorList>
            <consortium name="The Broad Institute Genomics Platform"/>
            <consortium name="The Broad Institute Genome Sequencing Center for Infectious Disease"/>
            <person name="Wu L."/>
            <person name="Ma J."/>
        </authorList>
    </citation>
    <scope>NUCLEOTIDE SEQUENCE [LARGE SCALE GENOMIC DNA]</scope>
    <source>
        <strain evidence="4">JCM 17975</strain>
    </source>
</reference>
<evidence type="ECO:0000313" key="3">
    <source>
        <dbReference type="EMBL" id="GAA4725893.1"/>
    </source>
</evidence>
<gene>
    <name evidence="3" type="ORF">GCM10023198_58690</name>
</gene>
<feature type="domain" description="Beta-lactamase-related" evidence="2">
    <location>
        <begin position="68"/>
        <end position="351"/>
    </location>
</feature>
<dbReference type="PANTHER" id="PTHR43283">
    <property type="entry name" value="BETA-LACTAMASE-RELATED"/>
    <property type="match status" value="1"/>
</dbReference>
<proteinExistence type="predicted"/>